<gene>
    <name evidence="2" type="ORF">AVDCRST_MAG49-915</name>
</gene>
<feature type="compositionally biased region" description="Basic residues" evidence="1">
    <location>
        <begin position="115"/>
        <end position="129"/>
    </location>
</feature>
<keyword evidence="2" id="KW-0378">Hydrolase</keyword>
<reference evidence="2" key="1">
    <citation type="submission" date="2020-02" db="EMBL/GenBank/DDBJ databases">
        <authorList>
            <person name="Meier V. D."/>
        </authorList>
    </citation>
    <scope>NUCLEOTIDE SEQUENCE</scope>
    <source>
        <strain evidence="2">AVDCRST_MAG49</strain>
    </source>
</reference>
<feature type="compositionally biased region" description="Basic and acidic residues" evidence="1">
    <location>
        <begin position="318"/>
        <end position="327"/>
    </location>
</feature>
<feature type="compositionally biased region" description="Basic residues" evidence="1">
    <location>
        <begin position="221"/>
        <end position="258"/>
    </location>
</feature>
<accession>A0A6J4U6N8</accession>
<feature type="compositionally biased region" description="Basic residues" evidence="1">
    <location>
        <begin position="9"/>
        <end position="22"/>
    </location>
</feature>
<feature type="non-terminal residue" evidence="2">
    <location>
        <position position="616"/>
    </location>
</feature>
<feature type="compositionally biased region" description="Basic residues" evidence="1">
    <location>
        <begin position="139"/>
        <end position="156"/>
    </location>
</feature>
<dbReference type="AlphaFoldDB" id="A0A6J4U6N8"/>
<feature type="compositionally biased region" description="Basic residues" evidence="1">
    <location>
        <begin position="571"/>
        <end position="587"/>
    </location>
</feature>
<feature type="compositionally biased region" description="Basic residues" evidence="1">
    <location>
        <begin position="87"/>
        <end position="98"/>
    </location>
</feature>
<feature type="compositionally biased region" description="Basic and acidic residues" evidence="1">
    <location>
        <begin position="387"/>
        <end position="399"/>
    </location>
</feature>
<feature type="compositionally biased region" description="Basic residues" evidence="1">
    <location>
        <begin position="191"/>
        <end position="209"/>
    </location>
</feature>
<feature type="region of interest" description="Disordered" evidence="1">
    <location>
        <begin position="1"/>
        <end position="616"/>
    </location>
</feature>
<dbReference type="EMBL" id="CADCWG010000059">
    <property type="protein sequence ID" value="CAA9542080.1"/>
    <property type="molecule type" value="Genomic_DNA"/>
</dbReference>
<protein>
    <submittedName>
        <fullName evidence="2">Oligoendopeptidase F</fullName>
        <ecNumber evidence="2">3.4.24.-</ecNumber>
    </submittedName>
</protein>
<evidence type="ECO:0000256" key="1">
    <source>
        <dbReference type="SAM" id="MobiDB-lite"/>
    </source>
</evidence>
<feature type="non-terminal residue" evidence="2">
    <location>
        <position position="1"/>
    </location>
</feature>
<feature type="compositionally biased region" description="Basic and acidic residues" evidence="1">
    <location>
        <begin position="99"/>
        <end position="114"/>
    </location>
</feature>
<feature type="compositionally biased region" description="Low complexity" evidence="1">
    <location>
        <begin position="364"/>
        <end position="381"/>
    </location>
</feature>
<evidence type="ECO:0000313" key="2">
    <source>
        <dbReference type="EMBL" id="CAA9542080.1"/>
    </source>
</evidence>
<dbReference type="GO" id="GO:0016787">
    <property type="term" value="F:hydrolase activity"/>
    <property type="evidence" value="ECO:0007669"/>
    <property type="project" value="UniProtKB-KW"/>
</dbReference>
<sequence>DRDRDPARRRVPVLRGAPRPRRPAPGGHLGPRGAVRHRRGVGGGVPGRRGASGGGRGLPRPARRGRGHAAGGVPHPGRGPDRGRDGRRLRRPPLQRGRRQPDLRRGGRPRDRPLRPLRGRRRLLRHRAAGHALRPPGRLLRRRAGPRGLPPRRRPGARPPGAHPLGRGRGVAGPLDRGHRHPRDGRDGARRQRPAPRGDRRRARRHRRPLPGQRRPLPPQPRRRRPPRRLGGRGRRPPRLRQHLRRRPRRWGQARRLLRPGAGLRLGAGSVARRRADPARRLPHPARYRLGEPADLAPLLPGPPPAARRDGAQAPPGRPDRAPDRRGAGRPLGGGGRAGTRWDRAARRGVRGDQPAGDRRPLGRRPAQPRQGGRRLLVGPLRRPPLHQHELARRPEQRQHPRPRAGPLAALLPRDARPAGGLLALRPLHRRGRLEHAPGAARRRPAGPRPGTRLGAGGARGADGEPPPLPLHDADPGPLRARLPHPGRAGRGAHRRGHGRDPGRALPPGLRRRGRGRRGAGGDHLGPLLAPVQPVLRLPVRDRDRRRGGARRPGPGRGGPRRRALPGLPERRRRRLPARPPPRRGGRPRLPPAGPGGLRRPRRLRRPAGGAGGRRI</sequence>
<feature type="compositionally biased region" description="Gly residues" evidence="1">
    <location>
        <begin position="41"/>
        <end position="57"/>
    </location>
</feature>
<feature type="compositionally biased region" description="Low complexity" evidence="1">
    <location>
        <begin position="259"/>
        <end position="269"/>
    </location>
</feature>
<proteinExistence type="predicted"/>
<dbReference type="EC" id="3.4.24.-" evidence="2"/>
<name>A0A6J4U6N8_9BACT</name>
<organism evidence="2">
    <name type="scientific">uncultured Thermomicrobiales bacterium</name>
    <dbReference type="NCBI Taxonomy" id="1645740"/>
    <lineage>
        <taxon>Bacteria</taxon>
        <taxon>Pseudomonadati</taxon>
        <taxon>Thermomicrobiota</taxon>
        <taxon>Thermomicrobia</taxon>
        <taxon>Thermomicrobiales</taxon>
        <taxon>environmental samples</taxon>
    </lineage>
</organism>